<reference evidence="1" key="1">
    <citation type="submission" date="2019-12" db="EMBL/GenBank/DDBJ databases">
        <title>An insight into the sialome of adult female Ixodes ricinus ticks feeding for 6 days.</title>
        <authorList>
            <person name="Perner J."/>
            <person name="Ribeiro J.M.C."/>
        </authorList>
    </citation>
    <scope>NUCLEOTIDE SEQUENCE</scope>
    <source>
        <strain evidence="1">Semi-engorged</strain>
        <tissue evidence="1">Salivary glands</tissue>
    </source>
</reference>
<dbReference type="EMBL" id="GIFC01013095">
    <property type="protein sequence ID" value="MXU95178.1"/>
    <property type="molecule type" value="Transcribed_RNA"/>
</dbReference>
<sequence length="180" mass="19290">MSLLAALSCSVMVASSPSALLERPAVTALKCLFAAATASASFWLLSASASTVACSLSACFCLLTRAALSSSMFFLKPAWFLASPLIWSLVNWMSEFTLVSSNCFSFSSFSSASRRSPVSSFRLRSSSAISLPMSFVLALISSIVVWDSEILAFVSSNLLADCWLPFSVSTYCQAMYSLVR</sequence>
<protein>
    <submittedName>
        <fullName evidence="1">Putative secreted protein</fullName>
    </submittedName>
</protein>
<evidence type="ECO:0000313" key="1">
    <source>
        <dbReference type="EMBL" id="MXU95178.1"/>
    </source>
</evidence>
<proteinExistence type="predicted"/>
<organism evidence="1">
    <name type="scientific">Ixodes ricinus</name>
    <name type="common">Common tick</name>
    <name type="synonym">Acarus ricinus</name>
    <dbReference type="NCBI Taxonomy" id="34613"/>
    <lineage>
        <taxon>Eukaryota</taxon>
        <taxon>Metazoa</taxon>
        <taxon>Ecdysozoa</taxon>
        <taxon>Arthropoda</taxon>
        <taxon>Chelicerata</taxon>
        <taxon>Arachnida</taxon>
        <taxon>Acari</taxon>
        <taxon>Parasitiformes</taxon>
        <taxon>Ixodida</taxon>
        <taxon>Ixodoidea</taxon>
        <taxon>Ixodidae</taxon>
        <taxon>Ixodinae</taxon>
        <taxon>Ixodes</taxon>
    </lineage>
</organism>
<name>A0A6B0V1E0_IXORI</name>
<accession>A0A6B0V1E0</accession>
<dbReference type="AlphaFoldDB" id="A0A6B0V1E0"/>